<dbReference type="SUPFAM" id="SSF109854">
    <property type="entry name" value="DinB/YfiT-like putative metalloenzymes"/>
    <property type="match status" value="1"/>
</dbReference>
<name>A0A967AB78_9FLAO</name>
<protein>
    <submittedName>
        <fullName evidence="2">DinB family protein</fullName>
    </submittedName>
</protein>
<organism evidence="2 3">
    <name type="scientific">Psychroflexus maritimus</name>
    <dbReference type="NCBI Taxonomy" id="2714865"/>
    <lineage>
        <taxon>Bacteria</taxon>
        <taxon>Pseudomonadati</taxon>
        <taxon>Bacteroidota</taxon>
        <taxon>Flavobacteriia</taxon>
        <taxon>Flavobacteriales</taxon>
        <taxon>Flavobacteriaceae</taxon>
        <taxon>Psychroflexus</taxon>
    </lineage>
</organism>
<accession>A0A967AB78</accession>
<dbReference type="InterPro" id="IPR034660">
    <property type="entry name" value="DinB/YfiT-like"/>
</dbReference>
<proteinExistence type="predicted"/>
<dbReference type="Proteomes" id="UP000643701">
    <property type="component" value="Unassembled WGS sequence"/>
</dbReference>
<evidence type="ECO:0000259" key="1">
    <source>
        <dbReference type="Pfam" id="PF12867"/>
    </source>
</evidence>
<evidence type="ECO:0000313" key="3">
    <source>
        <dbReference type="Proteomes" id="UP000643701"/>
    </source>
</evidence>
<dbReference type="Gene3D" id="1.20.120.450">
    <property type="entry name" value="dinb family like domain"/>
    <property type="match status" value="1"/>
</dbReference>
<dbReference type="EMBL" id="JAANAS010000024">
    <property type="protein sequence ID" value="NGZ89052.1"/>
    <property type="molecule type" value="Genomic_DNA"/>
</dbReference>
<feature type="domain" description="DinB-like" evidence="1">
    <location>
        <begin position="36"/>
        <end position="165"/>
    </location>
</feature>
<gene>
    <name evidence="2" type="ORF">G7034_02155</name>
</gene>
<dbReference type="InterPro" id="IPR024775">
    <property type="entry name" value="DinB-like"/>
</dbReference>
<dbReference type="RefSeq" id="WP_166399320.1">
    <property type="nucleotide sequence ID" value="NZ_JAANAS010000024.1"/>
</dbReference>
<evidence type="ECO:0000313" key="2">
    <source>
        <dbReference type="EMBL" id="NGZ89052.1"/>
    </source>
</evidence>
<comment type="caution">
    <text evidence="2">The sequence shown here is derived from an EMBL/GenBank/DDBJ whole genome shotgun (WGS) entry which is preliminary data.</text>
</comment>
<keyword evidence="3" id="KW-1185">Reference proteome</keyword>
<sequence>MKKKTLAKNEYDSYYQLYLNLVDEETELIQGFKEEHKKNLHFYQNIPVEKLHYQYAEGKWTPKEVFQHIIDTERIFCYRALRIARKDFTELPGFDQDAYVPNSYANLKSLEQLLDEYSSLRLANISLYKGFSNEILKNLGKASKGPVSVRAIPFILMGHEKHHINIFKEKYKI</sequence>
<reference evidence="2" key="1">
    <citation type="submission" date="2020-03" db="EMBL/GenBank/DDBJ databases">
        <title>Psychroflexus Maritimus sp. nov., isolate from marine sediment.</title>
        <authorList>
            <person name="Zhong Y.-L."/>
        </authorList>
    </citation>
    <scope>NUCLEOTIDE SEQUENCE</scope>
    <source>
        <strain evidence="2">C1</strain>
    </source>
</reference>
<dbReference type="AlphaFoldDB" id="A0A967AB78"/>
<dbReference type="Pfam" id="PF12867">
    <property type="entry name" value="DinB_2"/>
    <property type="match status" value="1"/>
</dbReference>